<dbReference type="SUPFAM" id="SSF52777">
    <property type="entry name" value="CoA-dependent acyltransferases"/>
    <property type="match status" value="2"/>
</dbReference>
<evidence type="ECO:0000313" key="6">
    <source>
        <dbReference type="EMBL" id="MZI96096.1"/>
    </source>
</evidence>
<evidence type="ECO:0000256" key="3">
    <source>
        <dbReference type="ARBA" id="ARBA00023315"/>
    </source>
</evidence>
<evidence type="ECO:0000259" key="5">
    <source>
        <dbReference type="Pfam" id="PF00755"/>
    </source>
</evidence>
<keyword evidence="2 6" id="KW-0808">Transferase</keyword>
<dbReference type="GO" id="GO:0016746">
    <property type="term" value="F:acyltransferase activity"/>
    <property type="evidence" value="ECO:0007669"/>
    <property type="project" value="UniProtKB-KW"/>
</dbReference>
<keyword evidence="3 6" id="KW-0012">Acyltransferase</keyword>
<feature type="domain" description="Choline/carnitine acyltransferase" evidence="5">
    <location>
        <begin position="27"/>
        <end position="591"/>
    </location>
</feature>
<dbReference type="InterPro" id="IPR039551">
    <property type="entry name" value="Cho/carn_acyl_trans"/>
</dbReference>
<comment type="similarity">
    <text evidence="1">Belongs to the carnitine/choline acetyltransferase family.</text>
</comment>
<gene>
    <name evidence="6" type="ORF">F9817_23210</name>
</gene>
<reference evidence="6 7" key="1">
    <citation type="submission" date="2019-10" db="EMBL/GenBank/DDBJ databases">
        <title>Vibrio sp. nov. isolated from a shrimp pond.</title>
        <authorList>
            <person name="Gomez-Gil B."/>
            <person name="Enciso-Ibarra J."/>
            <person name="Enciso-Ibarra K."/>
            <person name="Bolan-Mejia C."/>
        </authorList>
    </citation>
    <scope>NUCLEOTIDE SEQUENCE [LARGE SCALE GENOMIC DNA]</scope>
    <source>
        <strain evidence="6 7">CAIM 722</strain>
    </source>
</reference>
<organism evidence="6 7">
    <name type="scientific">Vibrio eleionomae</name>
    <dbReference type="NCBI Taxonomy" id="2653505"/>
    <lineage>
        <taxon>Bacteria</taxon>
        <taxon>Pseudomonadati</taxon>
        <taxon>Pseudomonadota</taxon>
        <taxon>Gammaproteobacteria</taxon>
        <taxon>Vibrionales</taxon>
        <taxon>Vibrionaceae</taxon>
        <taxon>Vibrio</taxon>
    </lineage>
</organism>
<dbReference type="Gene3D" id="3.30.559.70">
    <property type="entry name" value="Choline/Carnitine o-acyltransferase, domain 2"/>
    <property type="match status" value="1"/>
</dbReference>
<evidence type="ECO:0000256" key="1">
    <source>
        <dbReference type="ARBA" id="ARBA00005232"/>
    </source>
</evidence>
<dbReference type="Gene3D" id="3.30.559.10">
    <property type="entry name" value="Chloramphenicol acetyltransferase-like domain"/>
    <property type="match status" value="1"/>
</dbReference>
<proteinExistence type="inferred from homology"/>
<name>A0A7X4RWN3_9VIBR</name>
<dbReference type="InterPro" id="IPR042231">
    <property type="entry name" value="Cho/carn_acyl_trans_2"/>
</dbReference>
<comment type="caution">
    <text evidence="6">The sequence shown here is derived from an EMBL/GenBank/DDBJ whole genome shotgun (WGS) entry which is preliminary data.</text>
</comment>
<evidence type="ECO:0000256" key="4">
    <source>
        <dbReference type="PIRSR" id="PIRSR600542-1"/>
    </source>
</evidence>
<dbReference type="AlphaFoldDB" id="A0A7X4RWN3"/>
<protein>
    <submittedName>
        <fullName evidence="6">Choline/carnitine O-acyltransferase</fullName>
    </submittedName>
</protein>
<sequence length="609" mass="69559">MGVLFLRRFNLNSSHERVNDPIFPEQPLPDLQSTCHKLIEWATPLLTAEECQVSMKTACDFAAPNGDGVKLQQALIEQSRALGYSNWSKQAWKDHYLRHRDSLVINSNVFYALKSKTSSDQLTPLHTATQIAFNTAKFMLSIRRSELPQEYQGKNPLCMEQYQYLFGATRIPQYHCDKISITVDSNHMVVLHHDHYFIVNLFDRNGDVRSYFELYHDLASIYSYTEDGENIGILTSGQRDLWARTREELLTFHAENATNFHNIESAAFALCFDSLAPQTDREKAEALLHGGGHNRHFDKVVQLIVFANGSSGINYEHTHIDGSIMLRFIRHLYDGSALGLTMASSLSTAKSNSNSQITPLKWSLSPALRVDINKAYQAFALHHSTYTTQVMRFNYFGKEKIKSLNISPDAFLQIALQVAEYKTTHTQYSAYEAIMTRRFSQGRIDVLYTVTPETQQFIQLFMHKTRSKACVDALYLAAKKHISRAKECQRGHGIYTHLMALKYASEQLQSRHAINQHPALFSTPAYKTLMHTVICTSTTSDYGVELAGYGPVVEDGYGLRYFKHADQLVFISTCHYKTANQMRRYLNHLEKTLNDMLEMLETFYQKGVA</sequence>
<dbReference type="EMBL" id="WEKT01000097">
    <property type="protein sequence ID" value="MZI96096.1"/>
    <property type="molecule type" value="Genomic_DNA"/>
</dbReference>
<evidence type="ECO:0000313" key="7">
    <source>
        <dbReference type="Proteomes" id="UP000462621"/>
    </source>
</evidence>
<dbReference type="PANTHER" id="PTHR22589">
    <property type="entry name" value="CARNITINE O-ACYLTRANSFERASE"/>
    <property type="match status" value="1"/>
</dbReference>
<accession>A0A7X4RWN3</accession>
<keyword evidence="7" id="KW-1185">Reference proteome</keyword>
<evidence type="ECO:0000256" key="2">
    <source>
        <dbReference type="ARBA" id="ARBA00022679"/>
    </source>
</evidence>
<dbReference type="InterPro" id="IPR000542">
    <property type="entry name" value="Carn_acyl_trans"/>
</dbReference>
<dbReference type="Pfam" id="PF00755">
    <property type="entry name" value="Carn_acyltransf"/>
    <property type="match status" value="1"/>
</dbReference>
<feature type="active site" description="Proton acceptor" evidence="4">
    <location>
        <position position="317"/>
    </location>
</feature>
<dbReference type="Proteomes" id="UP000462621">
    <property type="component" value="Unassembled WGS sequence"/>
</dbReference>
<dbReference type="InterPro" id="IPR023213">
    <property type="entry name" value="CAT-like_dom_sf"/>
</dbReference>